<keyword evidence="2" id="KW-0418">Kinase</keyword>
<gene>
    <name evidence="2" type="ORF">C8Q69DRAFT_474861</name>
</gene>
<dbReference type="InterPro" id="IPR011009">
    <property type="entry name" value="Kinase-like_dom_sf"/>
</dbReference>
<dbReference type="CDD" id="cd05120">
    <property type="entry name" value="APH_ChoK_like"/>
    <property type="match status" value="1"/>
</dbReference>
<dbReference type="InterPro" id="IPR051678">
    <property type="entry name" value="AGP_Transferase"/>
</dbReference>
<dbReference type="AlphaFoldDB" id="A0A443HPM4"/>
<dbReference type="PANTHER" id="PTHR21310:SF15">
    <property type="entry name" value="AMINOGLYCOSIDE PHOSPHOTRANSFERASE DOMAIN-CONTAINING PROTEIN"/>
    <property type="match status" value="1"/>
</dbReference>
<dbReference type="InterPro" id="IPR002575">
    <property type="entry name" value="Aminoglycoside_PTrfase"/>
</dbReference>
<keyword evidence="2" id="KW-0808">Transferase</keyword>
<comment type="caution">
    <text evidence="2">The sequence shown here is derived from an EMBL/GenBank/DDBJ whole genome shotgun (WGS) entry which is preliminary data.</text>
</comment>
<dbReference type="Gene3D" id="3.90.1200.10">
    <property type="match status" value="1"/>
</dbReference>
<dbReference type="GO" id="GO:0016301">
    <property type="term" value="F:kinase activity"/>
    <property type="evidence" value="ECO:0007669"/>
    <property type="project" value="UniProtKB-KW"/>
</dbReference>
<feature type="domain" description="Aminoglycoside phosphotransferase" evidence="1">
    <location>
        <begin position="174"/>
        <end position="211"/>
    </location>
</feature>
<evidence type="ECO:0000313" key="2">
    <source>
        <dbReference type="EMBL" id="RWQ93788.1"/>
    </source>
</evidence>
<keyword evidence="3" id="KW-1185">Reference proteome</keyword>
<protein>
    <submittedName>
        <fullName evidence="2">Kinase-like domain-containing protein</fullName>
    </submittedName>
</protein>
<accession>A0A443HPM4</accession>
<dbReference type="EMBL" id="RCNU01000009">
    <property type="protein sequence ID" value="RWQ93788.1"/>
    <property type="molecule type" value="Genomic_DNA"/>
</dbReference>
<dbReference type="STRING" id="264951.A0A443HPM4"/>
<name>A0A443HPM4_BYSSP</name>
<dbReference type="GeneID" id="39600431"/>
<reference evidence="2 3" key="1">
    <citation type="journal article" date="2018" name="Front. Microbiol.">
        <title>Genomic and genetic insights into a cosmopolitan fungus, Paecilomyces variotii (Eurotiales).</title>
        <authorList>
            <person name="Urquhart A.S."/>
            <person name="Mondo S.J."/>
            <person name="Makela M.R."/>
            <person name="Hane J.K."/>
            <person name="Wiebenga A."/>
            <person name="He G."/>
            <person name="Mihaltcheva S."/>
            <person name="Pangilinan J."/>
            <person name="Lipzen A."/>
            <person name="Barry K."/>
            <person name="de Vries R.P."/>
            <person name="Grigoriev I.V."/>
            <person name="Idnurm A."/>
        </authorList>
    </citation>
    <scope>NUCLEOTIDE SEQUENCE [LARGE SCALE GENOMIC DNA]</scope>
    <source>
        <strain evidence="2 3">CBS 101075</strain>
    </source>
</reference>
<dbReference type="VEuPathDB" id="FungiDB:C8Q69DRAFT_474861"/>
<dbReference type="RefSeq" id="XP_028483433.1">
    <property type="nucleotide sequence ID" value="XM_028631154.1"/>
</dbReference>
<organism evidence="2 3">
    <name type="scientific">Byssochlamys spectabilis</name>
    <name type="common">Paecilomyces variotii</name>
    <dbReference type="NCBI Taxonomy" id="264951"/>
    <lineage>
        <taxon>Eukaryota</taxon>
        <taxon>Fungi</taxon>
        <taxon>Dikarya</taxon>
        <taxon>Ascomycota</taxon>
        <taxon>Pezizomycotina</taxon>
        <taxon>Eurotiomycetes</taxon>
        <taxon>Eurotiomycetidae</taxon>
        <taxon>Eurotiales</taxon>
        <taxon>Thermoascaceae</taxon>
        <taxon>Paecilomyces</taxon>
    </lineage>
</organism>
<dbReference type="PANTHER" id="PTHR21310">
    <property type="entry name" value="AMINOGLYCOSIDE PHOSPHOTRANSFERASE-RELATED-RELATED"/>
    <property type="match status" value="1"/>
</dbReference>
<evidence type="ECO:0000259" key="1">
    <source>
        <dbReference type="Pfam" id="PF01636"/>
    </source>
</evidence>
<dbReference type="Proteomes" id="UP000283841">
    <property type="component" value="Unassembled WGS sequence"/>
</dbReference>
<dbReference type="Pfam" id="PF01636">
    <property type="entry name" value="APH"/>
    <property type="match status" value="1"/>
</dbReference>
<sequence length="248" mass="28823">MASSTSSGPITRQTGRISYETSSIIRKSGSIFKIKREIEAIAFIRRHTTIPIPEILDYQIDSNNSSFLMNRLRGTTLSSAWPNLNDHARQNTLSQLKSYLHQLRDLHPSIQGQIGSCSGASAYDHRLNNGFPIGPFYSVSEFHDFLVTPVKRCPRPELYLKYRQQFSDDFIVHFAHGDFSYDNILVDKKTGDVTGMIDWEMAGFWPEWWEYRKALFGSRCQRWWVDIVDEVMPSYRKEFEIDSEVEMF</sequence>
<proteinExistence type="predicted"/>
<evidence type="ECO:0000313" key="3">
    <source>
        <dbReference type="Proteomes" id="UP000283841"/>
    </source>
</evidence>
<dbReference type="SUPFAM" id="SSF56112">
    <property type="entry name" value="Protein kinase-like (PK-like)"/>
    <property type="match status" value="1"/>
</dbReference>